<dbReference type="PANTHER" id="PTHR43633">
    <property type="entry name" value="ALCOHOL DEHYDROGENASE YQHD"/>
    <property type="match status" value="1"/>
</dbReference>
<dbReference type="GO" id="GO:1990002">
    <property type="term" value="F:methylglyoxal reductase (NADPH) (acetol producing) activity"/>
    <property type="evidence" value="ECO:0007669"/>
    <property type="project" value="TreeGrafter"/>
</dbReference>
<dbReference type="FunFam" id="3.40.50.1970:FF:000003">
    <property type="entry name" value="Alcohol dehydrogenase, iron-containing"/>
    <property type="match status" value="1"/>
</dbReference>
<feature type="domain" description="Alcohol dehydrogenase iron-type/glycerol dehydrogenase GldA" evidence="2">
    <location>
        <begin position="9"/>
        <end position="178"/>
    </location>
</feature>
<dbReference type="GO" id="GO:0008106">
    <property type="term" value="F:alcohol dehydrogenase (NADP+) activity"/>
    <property type="evidence" value="ECO:0007669"/>
    <property type="project" value="TreeGrafter"/>
</dbReference>
<organism evidence="4 5">
    <name type="scientific">Slackia equolifaciens</name>
    <dbReference type="NCBI Taxonomy" id="498718"/>
    <lineage>
        <taxon>Bacteria</taxon>
        <taxon>Bacillati</taxon>
        <taxon>Actinomycetota</taxon>
        <taxon>Coriobacteriia</taxon>
        <taxon>Eggerthellales</taxon>
        <taxon>Eggerthellaceae</taxon>
        <taxon>Slackia</taxon>
    </lineage>
</organism>
<gene>
    <name evidence="4" type="ORF">K8U77_02475</name>
</gene>
<dbReference type="InterPro" id="IPR044731">
    <property type="entry name" value="BDH-like"/>
</dbReference>
<dbReference type="Proteomes" id="UP000786989">
    <property type="component" value="Unassembled WGS sequence"/>
</dbReference>
<evidence type="ECO:0000313" key="5">
    <source>
        <dbReference type="Proteomes" id="UP000786989"/>
    </source>
</evidence>
<evidence type="ECO:0000256" key="1">
    <source>
        <dbReference type="ARBA" id="ARBA00023002"/>
    </source>
</evidence>
<dbReference type="GO" id="GO:1990362">
    <property type="term" value="F:butanol dehydrogenase (NAD+) activity"/>
    <property type="evidence" value="ECO:0007669"/>
    <property type="project" value="InterPro"/>
</dbReference>
<keyword evidence="1" id="KW-0560">Oxidoreductase</keyword>
<dbReference type="Gene3D" id="3.40.50.1970">
    <property type="match status" value="1"/>
</dbReference>
<evidence type="ECO:0000259" key="2">
    <source>
        <dbReference type="Pfam" id="PF00465"/>
    </source>
</evidence>
<dbReference type="Gene3D" id="1.20.1090.10">
    <property type="entry name" value="Dehydroquinate synthase-like - alpha domain"/>
    <property type="match status" value="1"/>
</dbReference>
<dbReference type="SUPFAM" id="SSF56796">
    <property type="entry name" value="Dehydroquinate synthase-like"/>
    <property type="match status" value="1"/>
</dbReference>
<dbReference type="Pfam" id="PF25137">
    <property type="entry name" value="ADH_Fe_C"/>
    <property type="match status" value="1"/>
</dbReference>
<dbReference type="EMBL" id="DYWI01000040">
    <property type="protein sequence ID" value="HJF64970.1"/>
    <property type="molecule type" value="Genomic_DNA"/>
</dbReference>
<dbReference type="PANTHER" id="PTHR43633:SF1">
    <property type="entry name" value="ALCOHOL DEHYDROGENASE YQHD"/>
    <property type="match status" value="1"/>
</dbReference>
<accession>A0A9D2UW62</accession>
<protein>
    <submittedName>
        <fullName evidence="4">Iron-containing alcohol dehydrogenase</fullName>
    </submittedName>
</protein>
<evidence type="ECO:0000259" key="3">
    <source>
        <dbReference type="Pfam" id="PF25137"/>
    </source>
</evidence>
<dbReference type="GO" id="GO:0005829">
    <property type="term" value="C:cytosol"/>
    <property type="evidence" value="ECO:0007669"/>
    <property type="project" value="TreeGrafter"/>
</dbReference>
<dbReference type="Pfam" id="PF00465">
    <property type="entry name" value="Fe-ADH"/>
    <property type="match status" value="1"/>
</dbReference>
<reference evidence="4" key="1">
    <citation type="journal article" date="2021" name="PeerJ">
        <title>Extensive microbial diversity within the chicken gut microbiome revealed by metagenomics and culture.</title>
        <authorList>
            <person name="Gilroy R."/>
            <person name="Ravi A."/>
            <person name="Getino M."/>
            <person name="Pursley I."/>
            <person name="Horton D.L."/>
            <person name="Alikhan N.F."/>
            <person name="Baker D."/>
            <person name="Gharbi K."/>
            <person name="Hall N."/>
            <person name="Watson M."/>
            <person name="Adriaenssens E.M."/>
            <person name="Foster-Nyarko E."/>
            <person name="Jarju S."/>
            <person name="Secka A."/>
            <person name="Antonio M."/>
            <person name="Oren A."/>
            <person name="Chaudhuri R.R."/>
            <person name="La Ragione R."/>
            <person name="Hildebrand F."/>
            <person name="Pallen M.J."/>
        </authorList>
    </citation>
    <scope>NUCLEOTIDE SEQUENCE</scope>
    <source>
        <strain evidence="4">ChiGjej6B6-11269</strain>
    </source>
</reference>
<reference evidence="4" key="2">
    <citation type="submission" date="2021-09" db="EMBL/GenBank/DDBJ databases">
        <authorList>
            <person name="Gilroy R."/>
        </authorList>
    </citation>
    <scope>NUCLEOTIDE SEQUENCE</scope>
    <source>
        <strain evidence="4">ChiGjej6B6-11269</strain>
    </source>
</reference>
<dbReference type="InterPro" id="IPR056798">
    <property type="entry name" value="ADH_Fe_C"/>
</dbReference>
<dbReference type="AlphaFoldDB" id="A0A9D2UW62"/>
<dbReference type="InterPro" id="IPR001670">
    <property type="entry name" value="ADH_Fe/GldA"/>
</dbReference>
<comment type="caution">
    <text evidence="4">The sequence shown here is derived from an EMBL/GenBank/DDBJ whole genome shotgun (WGS) entry which is preliminary data.</text>
</comment>
<dbReference type="CDD" id="cd08187">
    <property type="entry name" value="BDH"/>
    <property type="match status" value="1"/>
</dbReference>
<dbReference type="GO" id="GO:0046872">
    <property type="term" value="F:metal ion binding"/>
    <property type="evidence" value="ECO:0007669"/>
    <property type="project" value="InterPro"/>
</dbReference>
<name>A0A9D2UW62_9ACTN</name>
<proteinExistence type="predicted"/>
<evidence type="ECO:0000313" key="4">
    <source>
        <dbReference type="EMBL" id="HJF64970.1"/>
    </source>
</evidence>
<sequence>MNDFTYYSPTEFFFGRGVTDQVGQKLAARGYKHALVVYGKGSVVHTGTLDRVKASLAEAGVKVEELAGVRPNPEVGLVREGIEIARARRVDCILAVGGGSTIDCAKAVAFGAPYDGDVWDFFSKKATIAEALPVACVLTIPAAGSEGSNSCVISNDELGMKTGVNSDLFRPVLAVMDPELTFTLPTFQTGAGVTDMVAHICERYFSGVGAVPVTDNIACGLIRAIMDAAEVLVDDPQNYDARANIMWAGTLAHNDLAGCGRSANPAGRAGGWESHALEHEMSAFDPSIAHGAGLAVIMPAWMRYVWREDPQRFLDFAWDVFGLEPKDGRDPSIEETVLAAIDELQDFFARQSMPTTMGELGLTPEDVDKLLPTLAKNKGEVFGGFKKLTMEDAKAIYLSAF</sequence>
<feature type="domain" description="Fe-containing alcohol dehydrogenase-like C-terminal" evidence="3">
    <location>
        <begin position="192"/>
        <end position="400"/>
    </location>
</feature>